<dbReference type="CDD" id="cd03784">
    <property type="entry name" value="GT1_Gtf-like"/>
    <property type="match status" value="1"/>
</dbReference>
<evidence type="ECO:0000256" key="2">
    <source>
        <dbReference type="ARBA" id="ARBA00022676"/>
    </source>
</evidence>
<dbReference type="PANTHER" id="PTHR48046">
    <property type="entry name" value="UDP-GLYCOSYLTRANSFERASE 72E1"/>
    <property type="match status" value="1"/>
</dbReference>
<name>A0AAN9M9Q6_CANGL</name>
<keyword evidence="3 4" id="KW-0808">Transferase</keyword>
<dbReference type="GO" id="GO:0008194">
    <property type="term" value="F:UDP-glycosyltransferase activity"/>
    <property type="evidence" value="ECO:0007669"/>
    <property type="project" value="InterPro"/>
</dbReference>
<dbReference type="Proteomes" id="UP001367508">
    <property type="component" value="Unassembled WGS sequence"/>
</dbReference>
<gene>
    <name evidence="6" type="ORF">VNO77_09064</name>
</gene>
<dbReference type="InterPro" id="IPR002213">
    <property type="entry name" value="UDP_glucos_trans"/>
</dbReference>
<evidence type="ECO:0000256" key="1">
    <source>
        <dbReference type="ARBA" id="ARBA00009995"/>
    </source>
</evidence>
<evidence type="ECO:0000313" key="6">
    <source>
        <dbReference type="EMBL" id="KAK7350429.1"/>
    </source>
</evidence>
<accession>A0AAN9M9Q6</accession>
<dbReference type="InterPro" id="IPR035595">
    <property type="entry name" value="UDP_glycos_trans_CS"/>
</dbReference>
<comment type="caution">
    <text evidence="6">The sequence shown here is derived from an EMBL/GenBank/DDBJ whole genome shotgun (WGS) entry which is preliminary data.</text>
</comment>
<sequence>MFKPFSHYKTILKEAIIQNISSLLHIYLKTNIYSNTLISYTIYIMEKKACIAMVPSPGLSHLIPLVEFAKELVLQNHNLHVTFLIPTLGSPTPSTKALLNTLPPNMDFTILPQANMPDLPESIETATKMKLIVKNSIPFLHEALKSLTSQTHLIALVFGIFSTDAHYLAKQFNLLSYAFYASGATILSFCLSLPKLDKTTSNEFFSDLIKTVSVPGCVNPFQVKDLPTPVLRERSSETYKSFLDVCQTLSLVDGVIVNTFMDLEPNVIRTLQEKDGPCVYPIGPIIQTKSSREINGSMCMTWLDNQSPNSVLFVSFGSGGTLSHDQLNELAFGLELSGHKFLWVMRAPNKFAGSAYFIGQNVDPLEYLPNGFFDRTKGQGLVVPSWAPQIEVLGHKSIGGFLSHCGWNSTLESVVNGVPMIAWPLFGEQRMNAIILIDELKVAVRPIVDESDIVKREEVANVVKRVMEGEEGLEMRKRMQELSDAAAAALSEHGSSMRALSGLSTEIAKHLSGM</sequence>
<evidence type="ECO:0000256" key="4">
    <source>
        <dbReference type="RuleBase" id="RU003718"/>
    </source>
</evidence>
<reference evidence="6 7" key="1">
    <citation type="submission" date="2024-01" db="EMBL/GenBank/DDBJ databases">
        <title>The genomes of 5 underutilized Papilionoideae crops provide insights into root nodulation and disease resistanc.</title>
        <authorList>
            <person name="Jiang F."/>
        </authorList>
    </citation>
    <scope>NUCLEOTIDE SEQUENCE [LARGE SCALE GENOMIC DNA]</scope>
    <source>
        <strain evidence="6">LVBAO_FW01</strain>
        <tissue evidence="6">Leaves</tissue>
    </source>
</reference>
<dbReference type="Gene3D" id="3.40.50.2000">
    <property type="entry name" value="Glycogen Phosphorylase B"/>
    <property type="match status" value="2"/>
</dbReference>
<comment type="similarity">
    <text evidence="1 4">Belongs to the UDP-glycosyltransferase family.</text>
</comment>
<protein>
    <recommendedName>
        <fullName evidence="5">Glycosyltransferase</fullName>
        <ecNumber evidence="5">2.4.1.-</ecNumber>
    </recommendedName>
</protein>
<keyword evidence="7" id="KW-1185">Reference proteome</keyword>
<evidence type="ECO:0000313" key="7">
    <source>
        <dbReference type="Proteomes" id="UP001367508"/>
    </source>
</evidence>
<keyword evidence="2 4" id="KW-0328">Glycosyltransferase</keyword>
<proteinExistence type="inferred from homology"/>
<dbReference type="EC" id="2.4.1.-" evidence="5"/>
<dbReference type="EMBL" id="JAYMYQ010000002">
    <property type="protein sequence ID" value="KAK7350429.1"/>
    <property type="molecule type" value="Genomic_DNA"/>
</dbReference>
<evidence type="ECO:0000256" key="3">
    <source>
        <dbReference type="ARBA" id="ARBA00022679"/>
    </source>
</evidence>
<dbReference type="PROSITE" id="PS00375">
    <property type="entry name" value="UDPGT"/>
    <property type="match status" value="1"/>
</dbReference>
<dbReference type="PANTHER" id="PTHR48046:SF6">
    <property type="entry name" value="GLYCOSYLTRANSFERASE"/>
    <property type="match status" value="1"/>
</dbReference>
<dbReference type="Pfam" id="PF00201">
    <property type="entry name" value="UDPGT"/>
    <property type="match status" value="1"/>
</dbReference>
<evidence type="ECO:0000256" key="5">
    <source>
        <dbReference type="RuleBase" id="RU362057"/>
    </source>
</evidence>
<dbReference type="SUPFAM" id="SSF53756">
    <property type="entry name" value="UDP-Glycosyltransferase/glycogen phosphorylase"/>
    <property type="match status" value="1"/>
</dbReference>
<organism evidence="6 7">
    <name type="scientific">Canavalia gladiata</name>
    <name type="common">Sword bean</name>
    <name type="synonym">Dolichos gladiatus</name>
    <dbReference type="NCBI Taxonomy" id="3824"/>
    <lineage>
        <taxon>Eukaryota</taxon>
        <taxon>Viridiplantae</taxon>
        <taxon>Streptophyta</taxon>
        <taxon>Embryophyta</taxon>
        <taxon>Tracheophyta</taxon>
        <taxon>Spermatophyta</taxon>
        <taxon>Magnoliopsida</taxon>
        <taxon>eudicotyledons</taxon>
        <taxon>Gunneridae</taxon>
        <taxon>Pentapetalae</taxon>
        <taxon>rosids</taxon>
        <taxon>fabids</taxon>
        <taxon>Fabales</taxon>
        <taxon>Fabaceae</taxon>
        <taxon>Papilionoideae</taxon>
        <taxon>50 kb inversion clade</taxon>
        <taxon>NPAAA clade</taxon>
        <taxon>indigoferoid/millettioid clade</taxon>
        <taxon>Phaseoleae</taxon>
        <taxon>Canavalia</taxon>
    </lineage>
</organism>
<dbReference type="FunFam" id="3.40.50.2000:FF:000051">
    <property type="entry name" value="Glycosyltransferase"/>
    <property type="match status" value="1"/>
</dbReference>
<dbReference type="AlphaFoldDB" id="A0AAN9M9Q6"/>